<protein>
    <submittedName>
        <fullName evidence="1">Uncharacterized protein</fullName>
    </submittedName>
</protein>
<accession>A0AAV6NBD9</accession>
<evidence type="ECO:0000313" key="2">
    <source>
        <dbReference type="Proteomes" id="UP000685013"/>
    </source>
</evidence>
<evidence type="ECO:0000313" key="1">
    <source>
        <dbReference type="EMBL" id="KAG6594667.1"/>
    </source>
</evidence>
<gene>
    <name evidence="1" type="ORF">SDJN03_11220</name>
</gene>
<organism evidence="1 2">
    <name type="scientific">Cucurbita argyrosperma subsp. sororia</name>
    <dbReference type="NCBI Taxonomy" id="37648"/>
    <lineage>
        <taxon>Eukaryota</taxon>
        <taxon>Viridiplantae</taxon>
        <taxon>Streptophyta</taxon>
        <taxon>Embryophyta</taxon>
        <taxon>Tracheophyta</taxon>
        <taxon>Spermatophyta</taxon>
        <taxon>Magnoliopsida</taxon>
        <taxon>eudicotyledons</taxon>
        <taxon>Gunneridae</taxon>
        <taxon>Pentapetalae</taxon>
        <taxon>rosids</taxon>
        <taxon>fabids</taxon>
        <taxon>Cucurbitales</taxon>
        <taxon>Cucurbitaceae</taxon>
        <taxon>Cucurbiteae</taxon>
        <taxon>Cucurbita</taxon>
    </lineage>
</organism>
<dbReference type="AlphaFoldDB" id="A0AAV6NBD9"/>
<feature type="non-terminal residue" evidence="1">
    <location>
        <position position="1"/>
    </location>
</feature>
<reference evidence="1 2" key="1">
    <citation type="journal article" date="2021" name="Hortic Res">
        <title>The domestication of Cucurbita argyrosperma as revealed by the genome of its wild relative.</title>
        <authorList>
            <person name="Barrera-Redondo J."/>
            <person name="Sanchez-de la Vega G."/>
            <person name="Aguirre-Liguori J.A."/>
            <person name="Castellanos-Morales G."/>
            <person name="Gutierrez-Guerrero Y.T."/>
            <person name="Aguirre-Dugua X."/>
            <person name="Aguirre-Planter E."/>
            <person name="Tenaillon M.I."/>
            <person name="Lira-Saade R."/>
            <person name="Eguiarte L.E."/>
        </authorList>
    </citation>
    <scope>NUCLEOTIDE SEQUENCE [LARGE SCALE GENOMIC DNA]</scope>
    <source>
        <strain evidence="1">JBR-2021</strain>
    </source>
</reference>
<dbReference type="Proteomes" id="UP000685013">
    <property type="component" value="Chromosome 7"/>
</dbReference>
<comment type="caution">
    <text evidence="1">The sequence shown here is derived from an EMBL/GenBank/DDBJ whole genome shotgun (WGS) entry which is preliminary data.</text>
</comment>
<proteinExistence type="predicted"/>
<keyword evidence="2" id="KW-1185">Reference proteome</keyword>
<name>A0AAV6NBD9_9ROSI</name>
<sequence length="141" mass="16318">MKSNSAIIPSLRIPISVSCSSANAHFQRIFSNLRPSFTAEAEPQHRRPHFPFPPQICSRLWEWKLHILCLRLCLHLTFTQLQRKSSQSTPTAPFPDRRVTVRGNYDMLFAKHGLRVQHTVASRHSRPTAYKVFDEKSQPEL</sequence>
<dbReference type="EMBL" id="JAGKQH010000007">
    <property type="protein sequence ID" value="KAG6594667.1"/>
    <property type="molecule type" value="Genomic_DNA"/>
</dbReference>